<dbReference type="InterPro" id="IPR027304">
    <property type="entry name" value="Trigger_fact/SurA_dom_sf"/>
</dbReference>
<dbReference type="SUPFAM" id="SSF109998">
    <property type="entry name" value="Triger factor/SurA peptide-binding domain-like"/>
    <property type="match status" value="1"/>
</dbReference>
<dbReference type="PANTHER" id="PTHR47245">
    <property type="entry name" value="PEPTIDYLPROLYL ISOMERASE"/>
    <property type="match status" value="1"/>
</dbReference>
<evidence type="ECO:0000313" key="2">
    <source>
        <dbReference type="EMBL" id="SUZ95106.1"/>
    </source>
</evidence>
<organism evidence="2">
    <name type="scientific">marine metagenome</name>
    <dbReference type="NCBI Taxonomy" id="408172"/>
    <lineage>
        <taxon>unclassified sequences</taxon>
        <taxon>metagenomes</taxon>
        <taxon>ecological metagenomes</taxon>
    </lineage>
</organism>
<dbReference type="EMBL" id="UINC01002294">
    <property type="protein sequence ID" value="SUZ95106.1"/>
    <property type="molecule type" value="Genomic_DNA"/>
</dbReference>
<accession>A0A381RT95</accession>
<reference evidence="2" key="1">
    <citation type="submission" date="2018-05" db="EMBL/GenBank/DDBJ databases">
        <authorList>
            <person name="Lanie J.A."/>
            <person name="Ng W.-L."/>
            <person name="Kazmierczak K.M."/>
            <person name="Andrzejewski T.M."/>
            <person name="Davidsen T.M."/>
            <person name="Wayne K.J."/>
            <person name="Tettelin H."/>
            <person name="Glass J.I."/>
            <person name="Rusch D."/>
            <person name="Podicherti R."/>
            <person name="Tsui H.-C.T."/>
            <person name="Winkler M.E."/>
        </authorList>
    </citation>
    <scope>NUCLEOTIDE SEQUENCE</scope>
</reference>
<evidence type="ECO:0000259" key="1">
    <source>
        <dbReference type="PROSITE" id="PS50198"/>
    </source>
</evidence>
<dbReference type="GO" id="GO:0003755">
    <property type="term" value="F:peptidyl-prolyl cis-trans isomerase activity"/>
    <property type="evidence" value="ECO:0007669"/>
    <property type="project" value="InterPro"/>
</dbReference>
<dbReference type="AlphaFoldDB" id="A0A381RT95"/>
<dbReference type="InterPro" id="IPR046357">
    <property type="entry name" value="PPIase_dom_sf"/>
</dbReference>
<dbReference type="InterPro" id="IPR000297">
    <property type="entry name" value="PPIase_PpiC"/>
</dbReference>
<dbReference type="Pfam" id="PF13623">
    <property type="entry name" value="SurA_N_2"/>
    <property type="match status" value="1"/>
</dbReference>
<sequence>MALMTSLRTRMHFVLWALLALFLLSMTVGGLVGGANIIDQIFGRVNPSTAIGIVNGEKIDPVYFSRNVGSRIDQIRSSGQSITDQQLSQARSQVWNDLVREIIVSQTIEEMGITASDEEVLYHLKNNPPSFLRSNPNFQTNGQFDPVKYEEAINNPEGDEWFTIEQWMKNTYIPSYKLQQLIFASATVTEDEINREFINRNINYTIDLIHVTDRIIDKTLLEPSEEEILAYYNENIDDYQRTENRNIRLVSWKKDPSLADTTEVFELASELKERIQNGEDFAALANEYTEDPSNTVTQDSSKGGSLGWFGKGQMVPAFEEAAFSAKKGELVGPVLSSFGYHVINVIDKKTEKDKEQVLASHILLKIDITPRTLDLYRGESRLFSYDGKDFGFNTALDSHQVKLTEMENVSEKSVFILRVGMMPSALQFIFNATIGEVSDPIENDNFFAVFTVDSVLAPGSKSFEEVKDAIKSQMTRERTTNETEILAGEFRKQVDDGAPFDSLIAWNENLEHAEKDKKTLSRGFTSIGRGNFINGALLNAQAGELLGPIKTTRGYTLMKVLEVQGFDSTTYAVQKDGLRTTLQSQKRNAVYGDWLNAKTEEAEIVDNRKFHGYN</sequence>
<dbReference type="Gene3D" id="3.10.50.40">
    <property type="match status" value="2"/>
</dbReference>
<proteinExistence type="predicted"/>
<gene>
    <name evidence="2" type="ORF">METZ01_LOCUS47960</name>
</gene>
<name>A0A381RT95_9ZZZZ</name>
<dbReference type="PANTHER" id="PTHR47245:SF2">
    <property type="entry name" value="PEPTIDYL-PROLYL CIS-TRANS ISOMERASE HP_0175-RELATED"/>
    <property type="match status" value="1"/>
</dbReference>
<dbReference type="SUPFAM" id="SSF54534">
    <property type="entry name" value="FKBP-like"/>
    <property type="match status" value="1"/>
</dbReference>
<feature type="domain" description="PpiC" evidence="1">
    <location>
        <begin position="249"/>
        <end position="347"/>
    </location>
</feature>
<protein>
    <recommendedName>
        <fullName evidence="1">PpiC domain-containing protein</fullName>
    </recommendedName>
</protein>
<dbReference type="Pfam" id="PF13616">
    <property type="entry name" value="Rotamase_3"/>
    <property type="match status" value="1"/>
</dbReference>
<dbReference type="InterPro" id="IPR050245">
    <property type="entry name" value="PrsA_foldase"/>
</dbReference>
<dbReference type="PROSITE" id="PS50198">
    <property type="entry name" value="PPIC_PPIASE_2"/>
    <property type="match status" value="1"/>
</dbReference>